<dbReference type="AlphaFoldDB" id="A0A915PQW3"/>
<accession>A0A915PQW3</accession>
<reference evidence="2" key="1">
    <citation type="submission" date="2022-11" db="UniProtKB">
        <authorList>
            <consortium name="WormBaseParasite"/>
        </authorList>
    </citation>
    <scope>IDENTIFICATION</scope>
</reference>
<name>A0A915PQW3_9BILA</name>
<organism evidence="1 2">
    <name type="scientific">Setaria digitata</name>
    <dbReference type="NCBI Taxonomy" id="48799"/>
    <lineage>
        <taxon>Eukaryota</taxon>
        <taxon>Metazoa</taxon>
        <taxon>Ecdysozoa</taxon>
        <taxon>Nematoda</taxon>
        <taxon>Chromadorea</taxon>
        <taxon>Rhabditida</taxon>
        <taxon>Spirurina</taxon>
        <taxon>Spiruromorpha</taxon>
        <taxon>Filarioidea</taxon>
        <taxon>Setariidae</taxon>
        <taxon>Setaria</taxon>
    </lineage>
</organism>
<protein>
    <submittedName>
        <fullName evidence="2">DUF4005 domain-containing protein</fullName>
    </submittedName>
</protein>
<sequence length="340" mass="35917">MPAADEVERRDNRRFFQQSVGLPIARIAPVLPSAALQQNSRHFVKTYIRSQANSAVSAGCSNGSQKMVHTYGTTPLSSTPQCASAIPVPGRSKLVTVRPVGGAHSFLKSYDIAELSGSPMTTVYLQQQHNIHLTNAAQPVLSLSSSRAREFDESRVVRSSSAAFANCGNTDSRRYVASGRSGIGAGDLPVRSSVRVNPLVSSPSAATPSRNGCKLAAKDFLRSAKVLTRISDERTEVKSTIMPASTVNISSPSSATSVTALHNTCSPVPAGQHDNTAGTSYAGPSARPTILRKNRELGSLSAVRRLIVAETHSHAGPYQEVVASSVATVKDDSGQVLLLL</sequence>
<dbReference type="Proteomes" id="UP000887581">
    <property type="component" value="Unplaced"/>
</dbReference>
<evidence type="ECO:0000313" key="1">
    <source>
        <dbReference type="Proteomes" id="UP000887581"/>
    </source>
</evidence>
<keyword evidence="1" id="KW-1185">Reference proteome</keyword>
<dbReference type="WBParaSite" id="sdigi.contig33.g2378.t1">
    <property type="protein sequence ID" value="sdigi.contig33.g2378.t1"/>
    <property type="gene ID" value="sdigi.contig33.g2378"/>
</dbReference>
<proteinExistence type="predicted"/>
<evidence type="ECO:0000313" key="2">
    <source>
        <dbReference type="WBParaSite" id="sdigi.contig33.g2378.t1"/>
    </source>
</evidence>